<protein>
    <submittedName>
        <fullName evidence="24 25">Receptor protein-tyrosine kinase CEPR2-like</fullName>
    </submittedName>
</protein>
<dbReference type="FunFam" id="3.80.10.10:FF:000234">
    <property type="entry name" value="Probable inactive receptor kinase RLK902"/>
    <property type="match status" value="1"/>
</dbReference>
<evidence type="ECO:0000256" key="2">
    <source>
        <dbReference type="ARBA" id="ARBA00008684"/>
    </source>
</evidence>
<dbReference type="PANTHER" id="PTHR48006:SF92">
    <property type="entry name" value="LRR RECEPTOR-LIKE SERINE_THREONINE-PROTEIN KINASE GSO1"/>
    <property type="match status" value="1"/>
</dbReference>
<dbReference type="InterPro" id="IPR008271">
    <property type="entry name" value="Ser/Thr_kinase_AS"/>
</dbReference>
<dbReference type="RefSeq" id="XP_026662033.2">
    <property type="nucleotide sequence ID" value="XM_026806232.2"/>
</dbReference>
<evidence type="ECO:0000256" key="14">
    <source>
        <dbReference type="ARBA" id="ARBA00022840"/>
    </source>
</evidence>
<evidence type="ECO:0000256" key="21">
    <source>
        <dbReference type="SAM" id="SignalP"/>
    </source>
</evidence>
<dbReference type="OrthoDB" id="676979at2759"/>
<evidence type="ECO:0000313" key="23">
    <source>
        <dbReference type="Proteomes" id="UP000228380"/>
    </source>
</evidence>
<keyword evidence="14 19" id="KW-0067">ATP-binding</keyword>
<evidence type="ECO:0000313" key="25">
    <source>
        <dbReference type="RefSeq" id="XP_026662033.2"/>
    </source>
</evidence>
<evidence type="ECO:0000256" key="7">
    <source>
        <dbReference type="ARBA" id="ARBA00022614"/>
    </source>
</evidence>
<dbReference type="PROSITE" id="PS50011">
    <property type="entry name" value="PROTEIN_KINASE_DOM"/>
    <property type="match status" value="1"/>
</dbReference>
<dbReference type="GO" id="GO:0005886">
    <property type="term" value="C:plasma membrane"/>
    <property type="evidence" value="ECO:0007669"/>
    <property type="project" value="UniProtKB-SubCell"/>
</dbReference>
<dbReference type="KEGG" id="pda:103711101"/>
<keyword evidence="23" id="KW-1185">Reference proteome</keyword>
<dbReference type="Pfam" id="PF23598">
    <property type="entry name" value="LRR_14"/>
    <property type="match status" value="1"/>
</dbReference>
<dbReference type="PROSITE" id="PS00107">
    <property type="entry name" value="PROTEIN_KINASE_ATP"/>
    <property type="match status" value="1"/>
</dbReference>
<reference evidence="24 25" key="2">
    <citation type="submission" date="2025-04" db="UniProtKB">
        <authorList>
            <consortium name="RefSeq"/>
        </authorList>
    </citation>
    <scope>IDENTIFICATION</scope>
    <source>
        <tissue evidence="24 25">Young leaves</tissue>
    </source>
</reference>
<evidence type="ECO:0000256" key="17">
    <source>
        <dbReference type="ARBA" id="ARBA00023170"/>
    </source>
</evidence>
<organism evidence="23 24">
    <name type="scientific">Phoenix dactylifera</name>
    <name type="common">Date palm</name>
    <dbReference type="NCBI Taxonomy" id="42345"/>
    <lineage>
        <taxon>Eukaryota</taxon>
        <taxon>Viridiplantae</taxon>
        <taxon>Streptophyta</taxon>
        <taxon>Embryophyta</taxon>
        <taxon>Tracheophyta</taxon>
        <taxon>Spermatophyta</taxon>
        <taxon>Magnoliopsida</taxon>
        <taxon>Liliopsida</taxon>
        <taxon>Arecaceae</taxon>
        <taxon>Coryphoideae</taxon>
        <taxon>Phoeniceae</taxon>
        <taxon>Phoenix</taxon>
    </lineage>
</organism>
<evidence type="ECO:0000256" key="1">
    <source>
        <dbReference type="ARBA" id="ARBA00004162"/>
    </source>
</evidence>
<feature type="transmembrane region" description="Helical" evidence="20">
    <location>
        <begin position="628"/>
        <end position="650"/>
    </location>
</feature>
<evidence type="ECO:0000256" key="11">
    <source>
        <dbReference type="ARBA" id="ARBA00022737"/>
    </source>
</evidence>
<dbReference type="InterPro" id="IPR011009">
    <property type="entry name" value="Kinase-like_dom_sf"/>
</dbReference>
<dbReference type="GO" id="GO:0048608">
    <property type="term" value="P:reproductive structure development"/>
    <property type="evidence" value="ECO:0007669"/>
    <property type="project" value="UniProtKB-ARBA"/>
</dbReference>
<dbReference type="SMART" id="SM00220">
    <property type="entry name" value="S_TKc"/>
    <property type="match status" value="1"/>
</dbReference>
<dbReference type="Pfam" id="PF00069">
    <property type="entry name" value="Pkinase"/>
    <property type="match status" value="1"/>
</dbReference>
<dbReference type="GO" id="GO:0009791">
    <property type="term" value="P:post-embryonic development"/>
    <property type="evidence" value="ECO:0007669"/>
    <property type="project" value="UniProtKB-ARBA"/>
</dbReference>
<dbReference type="SMART" id="SM00369">
    <property type="entry name" value="LRR_TYP"/>
    <property type="match status" value="5"/>
</dbReference>
<evidence type="ECO:0000256" key="10">
    <source>
        <dbReference type="ARBA" id="ARBA00022729"/>
    </source>
</evidence>
<dbReference type="GO" id="GO:0048367">
    <property type="term" value="P:shoot system development"/>
    <property type="evidence" value="ECO:0007669"/>
    <property type="project" value="UniProtKB-ARBA"/>
</dbReference>
<evidence type="ECO:0000313" key="24">
    <source>
        <dbReference type="RefSeq" id="XP_026662032.2"/>
    </source>
</evidence>
<feature type="signal peptide" evidence="21">
    <location>
        <begin position="1"/>
        <end position="41"/>
    </location>
</feature>
<dbReference type="PANTHER" id="PTHR48006">
    <property type="entry name" value="LEUCINE-RICH REPEAT-CONTAINING PROTEIN DDB_G0281931-RELATED"/>
    <property type="match status" value="1"/>
</dbReference>
<evidence type="ECO:0000256" key="8">
    <source>
        <dbReference type="ARBA" id="ARBA00022679"/>
    </source>
</evidence>
<comment type="subcellular location">
    <subcellularLocation>
        <location evidence="1">Cell membrane</location>
        <topology evidence="1">Single-pass membrane protein</topology>
    </subcellularLocation>
</comment>
<dbReference type="PROSITE" id="PS51450">
    <property type="entry name" value="LRR"/>
    <property type="match status" value="1"/>
</dbReference>
<evidence type="ECO:0000259" key="22">
    <source>
        <dbReference type="PROSITE" id="PS50011"/>
    </source>
</evidence>
<dbReference type="PROSITE" id="PS00108">
    <property type="entry name" value="PROTEIN_KINASE_ST"/>
    <property type="match status" value="1"/>
</dbReference>
<dbReference type="FunFam" id="3.80.10.10:FF:000590">
    <property type="entry name" value="Leucine-rich receptor-like protein kinase family protein"/>
    <property type="match status" value="1"/>
</dbReference>
<keyword evidence="13" id="KW-0418">Kinase</keyword>
<dbReference type="Pfam" id="PF00560">
    <property type="entry name" value="LRR_1"/>
    <property type="match status" value="4"/>
</dbReference>
<evidence type="ECO:0000256" key="6">
    <source>
        <dbReference type="ARBA" id="ARBA00022553"/>
    </source>
</evidence>
<evidence type="ECO:0000256" key="9">
    <source>
        <dbReference type="ARBA" id="ARBA00022692"/>
    </source>
</evidence>
<dbReference type="InterPro" id="IPR000719">
    <property type="entry name" value="Prot_kinase_dom"/>
</dbReference>
<keyword evidence="3" id="KW-0217">Developmental protein</keyword>
<evidence type="ECO:0000256" key="19">
    <source>
        <dbReference type="PROSITE-ProRule" id="PRU10141"/>
    </source>
</evidence>
<dbReference type="InterPro" id="IPR013210">
    <property type="entry name" value="LRR_N_plant-typ"/>
</dbReference>
<dbReference type="FunFam" id="3.30.200.20:FF:000511">
    <property type="entry name" value="Leucine-rich receptor-like protein kinase family protein"/>
    <property type="match status" value="1"/>
</dbReference>
<feature type="domain" description="Protein kinase" evidence="22">
    <location>
        <begin position="692"/>
        <end position="967"/>
    </location>
</feature>
<dbReference type="SUPFAM" id="SSF52058">
    <property type="entry name" value="L domain-like"/>
    <property type="match status" value="1"/>
</dbReference>
<dbReference type="Pfam" id="PF08263">
    <property type="entry name" value="LRRNT_2"/>
    <property type="match status" value="1"/>
</dbReference>
<keyword evidence="10 21" id="KW-0732">Signal</keyword>
<dbReference type="Gene3D" id="3.80.10.10">
    <property type="entry name" value="Ribonuclease Inhibitor"/>
    <property type="match status" value="3"/>
</dbReference>
<keyword evidence="15 20" id="KW-1133">Transmembrane helix</keyword>
<dbReference type="GO" id="GO:0005524">
    <property type="term" value="F:ATP binding"/>
    <property type="evidence" value="ECO:0007669"/>
    <property type="project" value="UniProtKB-UniRule"/>
</dbReference>
<keyword evidence="5" id="KW-0723">Serine/threonine-protein kinase</keyword>
<keyword evidence="12 19" id="KW-0547">Nucleotide-binding</keyword>
<keyword evidence="6" id="KW-0597">Phosphoprotein</keyword>
<evidence type="ECO:0000256" key="3">
    <source>
        <dbReference type="ARBA" id="ARBA00022473"/>
    </source>
</evidence>
<comment type="similarity">
    <text evidence="2">Belongs to the protein kinase superfamily. Ser/Thr protein kinase family.</text>
</comment>
<evidence type="ECO:0000256" key="13">
    <source>
        <dbReference type="ARBA" id="ARBA00022777"/>
    </source>
</evidence>
<reference evidence="23" key="1">
    <citation type="journal article" date="2019" name="Nat. Commun.">
        <title>Genome-wide association mapping of date palm fruit traits.</title>
        <authorList>
            <person name="Hazzouri K.M."/>
            <person name="Gros-Balthazard M."/>
            <person name="Flowers J.M."/>
            <person name="Copetti D."/>
            <person name="Lemansour A."/>
            <person name="Lebrun M."/>
            <person name="Masmoudi K."/>
            <person name="Ferrand S."/>
            <person name="Dhar M.I."/>
            <person name="Fresquez Z.A."/>
            <person name="Rosas U."/>
            <person name="Zhang J."/>
            <person name="Talag J."/>
            <person name="Lee S."/>
            <person name="Kudrna D."/>
            <person name="Powell R.F."/>
            <person name="Leitch I.J."/>
            <person name="Krueger R.R."/>
            <person name="Wing R.A."/>
            <person name="Amiri K.M.A."/>
            <person name="Purugganan M.D."/>
        </authorList>
    </citation>
    <scope>NUCLEOTIDE SEQUENCE [LARGE SCALE GENOMIC DNA]</scope>
    <source>
        <strain evidence="23">cv. Khalas</strain>
    </source>
</reference>
<accession>A0A8B8J6P3</accession>
<dbReference type="InterPro" id="IPR055414">
    <property type="entry name" value="LRR_R13L4/SHOC2-like"/>
</dbReference>
<dbReference type="GO" id="GO:0004674">
    <property type="term" value="F:protein serine/threonine kinase activity"/>
    <property type="evidence" value="ECO:0007669"/>
    <property type="project" value="UniProtKB-KW"/>
</dbReference>
<keyword evidence="9 20" id="KW-0812">Transmembrane</keyword>
<dbReference type="InterPro" id="IPR032675">
    <property type="entry name" value="LRR_dom_sf"/>
</dbReference>
<keyword evidence="17" id="KW-0675">Receptor</keyword>
<keyword evidence="18" id="KW-0325">Glycoprotein</keyword>
<dbReference type="Gene3D" id="3.30.200.20">
    <property type="entry name" value="Phosphorylase Kinase, domain 1"/>
    <property type="match status" value="1"/>
</dbReference>
<name>A0A8B8J6P3_PHODC</name>
<evidence type="ECO:0000256" key="12">
    <source>
        <dbReference type="ARBA" id="ARBA00022741"/>
    </source>
</evidence>
<dbReference type="SUPFAM" id="SSF56112">
    <property type="entry name" value="Protein kinase-like (PK-like)"/>
    <property type="match status" value="1"/>
</dbReference>
<dbReference type="FunFam" id="3.80.10.10:FF:000215">
    <property type="entry name" value="Receptor-like protein kinase HSL1"/>
    <property type="match status" value="1"/>
</dbReference>
<keyword evidence="8" id="KW-0808">Transferase</keyword>
<keyword evidence="4" id="KW-1003">Cell membrane</keyword>
<proteinExistence type="inferred from homology"/>
<dbReference type="SUPFAM" id="SSF52047">
    <property type="entry name" value="RNI-like"/>
    <property type="match status" value="1"/>
</dbReference>
<evidence type="ECO:0000256" key="18">
    <source>
        <dbReference type="ARBA" id="ARBA00023180"/>
    </source>
</evidence>
<dbReference type="Proteomes" id="UP000228380">
    <property type="component" value="Chromosome 10"/>
</dbReference>
<gene>
    <name evidence="24 25" type="primary">LOC103711101</name>
</gene>
<evidence type="ECO:0000256" key="16">
    <source>
        <dbReference type="ARBA" id="ARBA00023136"/>
    </source>
</evidence>
<evidence type="ECO:0000256" key="5">
    <source>
        <dbReference type="ARBA" id="ARBA00022527"/>
    </source>
</evidence>
<dbReference type="FunFam" id="1.10.510.10:FF:000632">
    <property type="entry name" value="leucine-rich repeat receptor-like protein kinase TDR"/>
    <property type="match status" value="1"/>
</dbReference>
<dbReference type="Gene3D" id="1.10.510.10">
    <property type="entry name" value="Transferase(Phosphotransferase) domain 1"/>
    <property type="match status" value="1"/>
</dbReference>
<dbReference type="GeneID" id="103711101"/>
<feature type="chain" id="PRO_5044666753" evidence="21">
    <location>
        <begin position="42"/>
        <end position="975"/>
    </location>
</feature>
<dbReference type="InterPro" id="IPR001611">
    <property type="entry name" value="Leu-rich_rpt"/>
</dbReference>
<evidence type="ECO:0000256" key="15">
    <source>
        <dbReference type="ARBA" id="ARBA00022989"/>
    </source>
</evidence>
<dbReference type="AlphaFoldDB" id="A0A8B8J6P3"/>
<evidence type="ECO:0000256" key="4">
    <source>
        <dbReference type="ARBA" id="ARBA00022475"/>
    </source>
</evidence>
<sequence>METSSSVIALLSPLAMAKFLLPLHLLSTLLLSLFPISNSQAVETQALLHFKSQLIDPMNYLGSWKESNSPCQFFGVTCNSNSGEVTGISLAYKNLSGEISPLISVLSGLDTLLLQENSISGAVPSELKNCVSLQVLNLSMNSLTGQLPDLSALRNLKVLDLSTNGFSGKFPAWIGSLSGLVALGLGQNNFKEGEIPPTIGNLKNLTWLYLAKCNLRGEIPASVLELTSLGTLDFSRNQISGTLPREISKLQKLYKIELYQNNLTGEIPPGLANLTHLRELDISRNQMTGKIPAELGNLKNFTVIQLYSNNFWGELPKGFGDLQFLISFSIYENNFSGEFPVNIGRFSPLNALDISENNFSGEFPRFLCQNNNLQFLLALDNNFSGEFPDSYANCKSLQRFRISQNRFTGRLPDGLWGLPYATIIDIADNAFIGGISSEIGTSTILNQLCVQNNKLSGEIPVEIGKLSQLQKLYASSNSFSGQIPFEIGNLDRLTSLHLEDNALTGSIPSELGSCSRLVEIDLAQNALSGNIPGTLSQLASLNSINLSQNLIAGPVPDSLQSLKLSSIDFSKNRLTGRVPLGLLMIAGDGAFSGNPGLCIDGKSGSEGGPDLGICKMDGRHKDILGNRLVLISIILSAMVMLLAGLVFVSYRSFKLEESDREKDLEEGMHNDSNWKVESFQPPELDAEEICKLEEENLIGSGGTGRVYRLELKNRGTVAVKQLWKGNGAKVLMAEIDILGKIRHRNILKLYSCFTRGELNFLVYEYMPNGNLYQALHREIKCGQPELDWNKRYKIAVGAAKGIMYLHHDCSPAIIHRDIKSTNILLDDEYEAKIADFGIAKIAEESDLSCFAGTHGYIAPELAYSLKITEKSDVYSFGVVLLELLTGRSPIEPQFGEGKDIVCWVSMHLSGQNVAEVLDPRVSSSVEDEMIKVLKVAILCITKLPTLRPTMREVVNMLINADPCTPIMREKNCGKS</sequence>
<dbReference type="InterPro" id="IPR003591">
    <property type="entry name" value="Leu-rich_rpt_typical-subtyp"/>
</dbReference>
<dbReference type="InterPro" id="IPR017441">
    <property type="entry name" value="Protein_kinase_ATP_BS"/>
</dbReference>
<keyword evidence="11" id="KW-0677">Repeat</keyword>
<dbReference type="RefSeq" id="XP_026662032.2">
    <property type="nucleotide sequence ID" value="XM_026806231.2"/>
</dbReference>
<dbReference type="Pfam" id="PF13855">
    <property type="entry name" value="LRR_8"/>
    <property type="match status" value="1"/>
</dbReference>
<keyword evidence="16 20" id="KW-0472">Membrane</keyword>
<evidence type="ECO:0000256" key="20">
    <source>
        <dbReference type="SAM" id="Phobius"/>
    </source>
</evidence>
<keyword evidence="7" id="KW-0433">Leucine-rich repeat</keyword>
<dbReference type="InterPro" id="IPR051824">
    <property type="entry name" value="LRR_Rcpt-Like_S/T_Kinase"/>
</dbReference>
<dbReference type="GO" id="GO:1905393">
    <property type="term" value="P:plant organ formation"/>
    <property type="evidence" value="ECO:0007669"/>
    <property type="project" value="UniProtKB-ARBA"/>
</dbReference>
<feature type="binding site" evidence="19">
    <location>
        <position position="720"/>
    </location>
    <ligand>
        <name>ATP</name>
        <dbReference type="ChEBI" id="CHEBI:30616"/>
    </ligand>
</feature>